<dbReference type="InParanoid" id="D8QHU4"/>
<dbReference type="OrthoDB" id="10467733at2759"/>
<dbReference type="Proteomes" id="UP000007431">
    <property type="component" value="Unassembled WGS sequence"/>
</dbReference>
<feature type="compositionally biased region" description="Basic residues" evidence="1">
    <location>
        <begin position="808"/>
        <end position="821"/>
    </location>
</feature>
<dbReference type="AlphaFoldDB" id="D8QHU4"/>
<sequence>MPPSGAGGDVESTLSSLTHPPISQLPSVLRSHWKIMIPMLQAFTNTNRVHTEHEDYALWNSVITYLADAFMNRPASVVPQPKLWVLPKDVRILLKSKKQKVALQLTDASLPPALARLESPAGATAANAEEKVSSNATMQPQPESASAPSTSTPRQPGVPPLPSRSALPFKDLESRLRSFHTLFEPPDLSALTDLPVEESDAEEVRGSHIAIPRDEIIVQGDLSELEDSFLDKSTCTTRTEKTKGKKHVVSDFGVVTPLENYPITAEKIAEDCADIRKKLDEASRLPPDAEEFIPQYRCEIDDYDSDEEEYESDSDDDYVPEDTRDTPPAPSHVKLRSQTTTAQNANSTTSGAPPQPHVSHVAAAAPAPMQPDWLASDIGSAGWWHSDKPYAHVCNHKQAFKRLKFLVGFAVAMLWEGKRSASRKLEEEAYRTKTYSRFYKAMRSLMIQALFVLVTEAWNQKKVVCVAMVSDLWSWNVFERIEGREVKDDWLSYTPETAPIRSCYPWSQPFQWGSPESDDAVILMMNEVNSIFPAFPTSLIEPDSGADDSATATNPSEPQAQAQPNPGAAPFGAAQPAQATTSFGEATDQERSEISVDDASLDRAKDRPTTSGPAPKMQLSPLTGPRAPSAAADVTMSDAALSSNAAAAAGPEAPTPAPPRALWRGLRRNDTEDTEPDAPRRPLPIQSNNPNDSGISRPLLHGHRTLATLNALDAININTNDSVGSSTNALAGNDFVQATAAAANSTAAQASGSGTLPTNSGNPRKRSASADSDGEDDDRAPAAKKVKRTPVSTEPSAEAGPGPSTQARRSRAPSKGKKRKLNGVMAQAYALAHPRDANGQFIKKQ</sequence>
<feature type="compositionally biased region" description="Low complexity" evidence="1">
    <location>
        <begin position="637"/>
        <end position="652"/>
    </location>
</feature>
<feature type="compositionally biased region" description="Polar residues" evidence="1">
    <location>
        <begin position="685"/>
        <end position="694"/>
    </location>
</feature>
<feature type="region of interest" description="Disordered" evidence="1">
    <location>
        <begin position="746"/>
        <end position="823"/>
    </location>
</feature>
<evidence type="ECO:0000313" key="3">
    <source>
        <dbReference type="Proteomes" id="UP000007431"/>
    </source>
</evidence>
<gene>
    <name evidence="2" type="ORF">SCHCODRAFT_237931</name>
</gene>
<dbReference type="HOGENOM" id="CLU_337121_0_0_1"/>
<reference evidence="2 3" key="1">
    <citation type="journal article" date="2010" name="Nat. Biotechnol.">
        <title>Genome sequence of the model mushroom Schizophyllum commune.</title>
        <authorList>
            <person name="Ohm R.A."/>
            <person name="de Jong J.F."/>
            <person name="Lugones L.G."/>
            <person name="Aerts A."/>
            <person name="Kothe E."/>
            <person name="Stajich J.E."/>
            <person name="de Vries R.P."/>
            <person name="Record E."/>
            <person name="Levasseur A."/>
            <person name="Baker S.E."/>
            <person name="Bartholomew K.A."/>
            <person name="Coutinho P.M."/>
            <person name="Erdmann S."/>
            <person name="Fowler T.J."/>
            <person name="Gathman A.C."/>
            <person name="Lombard V."/>
            <person name="Henrissat B."/>
            <person name="Knabe N."/>
            <person name="Kuees U."/>
            <person name="Lilly W.W."/>
            <person name="Lindquist E."/>
            <person name="Lucas S."/>
            <person name="Magnuson J.K."/>
            <person name="Piumi F."/>
            <person name="Raudaskoski M."/>
            <person name="Salamov A."/>
            <person name="Schmutz J."/>
            <person name="Schwarze F.W.M.R."/>
            <person name="vanKuyk P.A."/>
            <person name="Horton J.S."/>
            <person name="Grigoriev I.V."/>
            <person name="Woesten H.A.B."/>
        </authorList>
    </citation>
    <scope>NUCLEOTIDE SEQUENCE [LARGE SCALE GENOMIC DNA]</scope>
    <source>
        <strain evidence="3">H4-8 / FGSC 9210</strain>
    </source>
</reference>
<accession>D8QHU4</accession>
<feature type="region of interest" description="Disordered" evidence="1">
    <location>
        <begin position="539"/>
        <end position="699"/>
    </location>
</feature>
<dbReference type="EMBL" id="GL377312">
    <property type="protein sequence ID" value="EFI92744.1"/>
    <property type="molecule type" value="Genomic_DNA"/>
</dbReference>
<proteinExistence type="predicted"/>
<name>D8QHU4_SCHCM</name>
<feature type="region of interest" description="Disordered" evidence="1">
    <location>
        <begin position="120"/>
        <end position="166"/>
    </location>
</feature>
<protein>
    <submittedName>
        <fullName evidence="2">Uncharacterized protein</fullName>
    </submittedName>
</protein>
<keyword evidence="3" id="KW-1185">Reference proteome</keyword>
<feature type="compositionally biased region" description="Basic and acidic residues" evidence="1">
    <location>
        <begin position="588"/>
        <end position="608"/>
    </location>
</feature>
<evidence type="ECO:0000256" key="1">
    <source>
        <dbReference type="SAM" id="MobiDB-lite"/>
    </source>
</evidence>
<organism evidence="3">
    <name type="scientific">Schizophyllum commune (strain H4-8 / FGSC 9210)</name>
    <name type="common">Split gill fungus</name>
    <dbReference type="NCBI Taxonomy" id="578458"/>
    <lineage>
        <taxon>Eukaryota</taxon>
        <taxon>Fungi</taxon>
        <taxon>Dikarya</taxon>
        <taxon>Basidiomycota</taxon>
        <taxon>Agaricomycotina</taxon>
        <taxon>Agaricomycetes</taxon>
        <taxon>Agaricomycetidae</taxon>
        <taxon>Agaricales</taxon>
        <taxon>Schizophyllaceae</taxon>
        <taxon>Schizophyllum</taxon>
    </lineage>
</organism>
<dbReference type="KEGG" id="scm:SCHCO_02752799"/>
<feature type="compositionally biased region" description="Low complexity" evidence="1">
    <location>
        <begin position="337"/>
        <end position="359"/>
    </location>
</feature>
<dbReference type="RefSeq" id="XP_003027647.1">
    <property type="nucleotide sequence ID" value="XM_003027601.1"/>
</dbReference>
<evidence type="ECO:0000313" key="2">
    <source>
        <dbReference type="EMBL" id="EFI92744.1"/>
    </source>
</evidence>
<dbReference type="GeneID" id="9591662"/>
<feature type="compositionally biased region" description="Acidic residues" evidence="1">
    <location>
        <begin position="303"/>
        <end position="320"/>
    </location>
</feature>
<feature type="compositionally biased region" description="Low complexity" evidence="1">
    <location>
        <begin position="558"/>
        <end position="579"/>
    </location>
</feature>
<dbReference type="VEuPathDB" id="FungiDB:SCHCODRAFT_02752799"/>
<feature type="compositionally biased region" description="Low complexity" evidence="1">
    <location>
        <begin position="746"/>
        <end position="755"/>
    </location>
</feature>
<feature type="compositionally biased region" description="Low complexity" evidence="1">
    <location>
        <begin position="139"/>
        <end position="153"/>
    </location>
</feature>
<feature type="region of interest" description="Disordered" evidence="1">
    <location>
        <begin position="303"/>
        <end position="359"/>
    </location>
</feature>